<proteinExistence type="predicted"/>
<name>A0ABV8KVG1_9ACTN</name>
<evidence type="ECO:0008006" key="3">
    <source>
        <dbReference type="Google" id="ProtNLM"/>
    </source>
</evidence>
<comment type="caution">
    <text evidence="1">The sequence shown here is derived from an EMBL/GenBank/DDBJ whole genome shotgun (WGS) entry which is preliminary data.</text>
</comment>
<dbReference type="EMBL" id="JBHSBN010000032">
    <property type="protein sequence ID" value="MFC4110013.1"/>
    <property type="molecule type" value="Genomic_DNA"/>
</dbReference>
<evidence type="ECO:0000313" key="1">
    <source>
        <dbReference type="EMBL" id="MFC4110013.1"/>
    </source>
</evidence>
<accession>A0ABV8KVG1</accession>
<evidence type="ECO:0000313" key="2">
    <source>
        <dbReference type="Proteomes" id="UP001595868"/>
    </source>
</evidence>
<reference evidence="2" key="1">
    <citation type="journal article" date="2019" name="Int. J. Syst. Evol. Microbiol.">
        <title>The Global Catalogue of Microorganisms (GCM) 10K type strain sequencing project: providing services to taxonomists for standard genome sequencing and annotation.</title>
        <authorList>
            <consortium name="The Broad Institute Genomics Platform"/>
            <consortium name="The Broad Institute Genome Sequencing Center for Infectious Disease"/>
            <person name="Wu L."/>
            <person name="Ma J."/>
        </authorList>
    </citation>
    <scope>NUCLEOTIDE SEQUENCE [LARGE SCALE GENOMIC DNA]</scope>
    <source>
        <strain evidence="2">2902at01</strain>
    </source>
</reference>
<dbReference type="RefSeq" id="WP_377552125.1">
    <property type="nucleotide sequence ID" value="NZ_JBHSBN010000032.1"/>
</dbReference>
<sequence length="139" mass="13870">MTDEVAVVLDASALSAYVDGRVAVGELIAEVAEERRLVGVPAGCLTAAHLAAGEVGAALLMLLVSAPTVRVLPLGADPTVAAEEARQVGALGRAAGGDLAVGHAVRSAIVHQAHYATARPARVAAVLPAGWSVLDVGQP</sequence>
<keyword evidence="2" id="KW-1185">Reference proteome</keyword>
<gene>
    <name evidence="1" type="ORF">ACFOX0_29330</name>
</gene>
<organism evidence="1 2">
    <name type="scientific">Micromonospora zhanjiangensis</name>
    <dbReference type="NCBI Taxonomy" id="1522057"/>
    <lineage>
        <taxon>Bacteria</taxon>
        <taxon>Bacillati</taxon>
        <taxon>Actinomycetota</taxon>
        <taxon>Actinomycetes</taxon>
        <taxon>Micromonosporales</taxon>
        <taxon>Micromonosporaceae</taxon>
        <taxon>Micromonospora</taxon>
    </lineage>
</organism>
<protein>
    <recommendedName>
        <fullName evidence="3">PIN domain-containing protein</fullName>
    </recommendedName>
</protein>
<dbReference type="Proteomes" id="UP001595868">
    <property type="component" value="Unassembled WGS sequence"/>
</dbReference>